<keyword evidence="1" id="KW-0472">Membrane</keyword>
<keyword evidence="1" id="KW-1133">Transmembrane helix</keyword>
<dbReference type="PANTHER" id="PTHR40465:SF1">
    <property type="entry name" value="DUF6534 DOMAIN-CONTAINING PROTEIN"/>
    <property type="match status" value="1"/>
</dbReference>
<feature type="domain" description="DUF6534" evidence="2">
    <location>
        <begin position="175"/>
        <end position="247"/>
    </location>
</feature>
<dbReference type="STRING" id="1314785.A0A165GSJ7"/>
<evidence type="ECO:0000313" key="4">
    <source>
        <dbReference type="Proteomes" id="UP000076871"/>
    </source>
</evidence>
<evidence type="ECO:0000313" key="3">
    <source>
        <dbReference type="EMBL" id="KZT10749.1"/>
    </source>
</evidence>
<dbReference type="PANTHER" id="PTHR40465">
    <property type="entry name" value="CHROMOSOME 1, WHOLE GENOME SHOTGUN SEQUENCE"/>
    <property type="match status" value="1"/>
</dbReference>
<evidence type="ECO:0000259" key="2">
    <source>
        <dbReference type="Pfam" id="PF20152"/>
    </source>
</evidence>
<feature type="transmembrane region" description="Helical" evidence="1">
    <location>
        <begin position="171"/>
        <end position="191"/>
    </location>
</feature>
<evidence type="ECO:0000256" key="1">
    <source>
        <dbReference type="SAM" id="Phobius"/>
    </source>
</evidence>
<feature type="transmembrane region" description="Helical" evidence="1">
    <location>
        <begin position="45"/>
        <end position="69"/>
    </location>
</feature>
<dbReference type="EMBL" id="KV427608">
    <property type="protein sequence ID" value="KZT10749.1"/>
    <property type="molecule type" value="Genomic_DNA"/>
</dbReference>
<dbReference type="InParanoid" id="A0A165GSJ7"/>
<accession>A0A165GSJ7</accession>
<dbReference type="InterPro" id="IPR045339">
    <property type="entry name" value="DUF6534"/>
</dbReference>
<proteinExistence type="predicted"/>
<protein>
    <recommendedName>
        <fullName evidence="2">DUF6534 domain-containing protein</fullName>
    </recommendedName>
</protein>
<gene>
    <name evidence="3" type="ORF">LAESUDRAFT_347646</name>
</gene>
<feature type="transmembrane region" description="Helical" evidence="1">
    <location>
        <begin position="122"/>
        <end position="140"/>
    </location>
</feature>
<reference evidence="3 4" key="1">
    <citation type="journal article" date="2016" name="Mol. Biol. Evol.">
        <title>Comparative Genomics of Early-Diverging Mushroom-Forming Fungi Provides Insights into the Origins of Lignocellulose Decay Capabilities.</title>
        <authorList>
            <person name="Nagy L.G."/>
            <person name="Riley R."/>
            <person name="Tritt A."/>
            <person name="Adam C."/>
            <person name="Daum C."/>
            <person name="Floudas D."/>
            <person name="Sun H."/>
            <person name="Yadav J.S."/>
            <person name="Pangilinan J."/>
            <person name="Larsson K.H."/>
            <person name="Matsuura K."/>
            <person name="Barry K."/>
            <person name="Labutti K."/>
            <person name="Kuo R."/>
            <person name="Ohm R.A."/>
            <person name="Bhattacharya S.S."/>
            <person name="Shirouzu T."/>
            <person name="Yoshinaga Y."/>
            <person name="Martin F.M."/>
            <person name="Grigoriev I.V."/>
            <person name="Hibbett D.S."/>
        </authorList>
    </citation>
    <scope>NUCLEOTIDE SEQUENCE [LARGE SCALE GENOMIC DNA]</scope>
    <source>
        <strain evidence="3 4">93-53</strain>
    </source>
</reference>
<dbReference type="OrthoDB" id="2535105at2759"/>
<keyword evidence="4" id="KW-1185">Reference proteome</keyword>
<keyword evidence="1" id="KW-0812">Transmembrane</keyword>
<feature type="transmembrane region" description="Helical" evidence="1">
    <location>
        <begin position="12"/>
        <end position="33"/>
    </location>
</feature>
<organism evidence="3 4">
    <name type="scientific">Laetiporus sulphureus 93-53</name>
    <dbReference type="NCBI Taxonomy" id="1314785"/>
    <lineage>
        <taxon>Eukaryota</taxon>
        <taxon>Fungi</taxon>
        <taxon>Dikarya</taxon>
        <taxon>Basidiomycota</taxon>
        <taxon>Agaricomycotina</taxon>
        <taxon>Agaricomycetes</taxon>
        <taxon>Polyporales</taxon>
        <taxon>Laetiporus</taxon>
    </lineage>
</organism>
<feature type="transmembrane region" description="Helical" evidence="1">
    <location>
        <begin position="89"/>
        <end position="110"/>
    </location>
</feature>
<name>A0A165GSJ7_9APHY</name>
<dbReference type="GeneID" id="63819145"/>
<feature type="transmembrane region" description="Helical" evidence="1">
    <location>
        <begin position="203"/>
        <end position="229"/>
    </location>
</feature>
<dbReference type="Proteomes" id="UP000076871">
    <property type="component" value="Unassembled WGS sequence"/>
</dbReference>
<dbReference type="RefSeq" id="XP_040768489.1">
    <property type="nucleotide sequence ID" value="XM_040902114.1"/>
</dbReference>
<sequence>MTSLAGTFGTNLVGVFATAILFGVTNLQVFIYYQQYGSDPKWLKISVFLLWLIDAAHLALSFHILWWYFVVHDAWDPSVFSSVVWSYNAEEILCAICVSFVHTLFLVRVWRLCSSLHPCSRRWTIVPIVASSSVLAGYAATLEACFELGKTANHVSPAYLLDTKWLTYVPLSIWAGADTFIAISLILLLMYTRTGVKQTETMVSTLIIYILSTGMLTGFCSIMAIIMMATLPQTFAVSAFEIPLMSSRSIVLASLSLHFASDRPSASIGPLDNLGRIDSISREDVKPANAVAAGELCIM</sequence>
<dbReference type="AlphaFoldDB" id="A0A165GSJ7"/>
<dbReference type="Pfam" id="PF20152">
    <property type="entry name" value="DUF6534"/>
    <property type="match status" value="1"/>
</dbReference>